<accession>A0A1D3CRC5</accession>
<keyword evidence="8 11" id="KW-0472">Membrane</keyword>
<keyword evidence="13" id="KW-1185">Reference proteome</keyword>
<comment type="similarity">
    <text evidence="3">Belongs to the PIGX family.</text>
</comment>
<dbReference type="AlphaFoldDB" id="A0A1D3CRC5"/>
<feature type="transmembrane region" description="Helical" evidence="11">
    <location>
        <begin position="307"/>
        <end position="329"/>
    </location>
</feature>
<dbReference type="InterPro" id="IPR013233">
    <property type="entry name" value="PIG-X/PBN1"/>
</dbReference>
<keyword evidence="7 11" id="KW-1133">Transmembrane helix</keyword>
<dbReference type="VEuPathDB" id="ToxoDB:cyc_00698"/>
<comment type="caution">
    <text evidence="12">The sequence shown here is derived from an EMBL/GenBank/DDBJ whole genome shotgun (WGS) entry which is preliminary data.</text>
</comment>
<organism evidence="12 13">
    <name type="scientific">Cyclospora cayetanensis</name>
    <dbReference type="NCBI Taxonomy" id="88456"/>
    <lineage>
        <taxon>Eukaryota</taxon>
        <taxon>Sar</taxon>
        <taxon>Alveolata</taxon>
        <taxon>Apicomplexa</taxon>
        <taxon>Conoidasida</taxon>
        <taxon>Coccidia</taxon>
        <taxon>Eucoccidiorida</taxon>
        <taxon>Eimeriorina</taxon>
        <taxon>Eimeriidae</taxon>
        <taxon>Cyclospora</taxon>
    </lineage>
</organism>
<dbReference type="GO" id="GO:0006506">
    <property type="term" value="P:GPI anchor biosynthetic process"/>
    <property type="evidence" value="ECO:0007669"/>
    <property type="project" value="UniProtKB-UniPathway"/>
</dbReference>
<evidence type="ECO:0000313" key="13">
    <source>
        <dbReference type="Proteomes" id="UP000095192"/>
    </source>
</evidence>
<evidence type="ECO:0000313" key="12">
    <source>
        <dbReference type="EMBL" id="OEH73736.1"/>
    </source>
</evidence>
<gene>
    <name evidence="12" type="ORF">cyc_00698</name>
</gene>
<reference evidence="12 13" key="1">
    <citation type="journal article" date="2016" name="BMC Genomics">
        <title>Comparative genomics reveals Cyclospora cayetanensis possesses coccidia-like metabolism and invasion components but unique surface antigens.</title>
        <authorList>
            <person name="Liu S."/>
            <person name="Wang L."/>
            <person name="Zheng H."/>
            <person name="Xu Z."/>
            <person name="Roellig D.M."/>
            <person name="Li N."/>
            <person name="Frace M.A."/>
            <person name="Tang K."/>
            <person name="Arrowood M.J."/>
            <person name="Moss D.M."/>
            <person name="Zhang L."/>
            <person name="Feng Y."/>
            <person name="Xiao L."/>
        </authorList>
    </citation>
    <scope>NUCLEOTIDE SEQUENCE [LARGE SCALE GENOMIC DNA]</scope>
    <source>
        <strain evidence="12 13">CHN_HEN01</strain>
    </source>
</reference>
<evidence type="ECO:0000256" key="2">
    <source>
        <dbReference type="ARBA" id="ARBA00004687"/>
    </source>
</evidence>
<protein>
    <recommendedName>
        <fullName evidence="14">Transmembrane protein</fullName>
    </recommendedName>
</protein>
<feature type="region of interest" description="Disordered" evidence="10">
    <location>
        <begin position="19"/>
        <end position="38"/>
    </location>
</feature>
<keyword evidence="4" id="KW-0337">GPI-anchor biosynthesis</keyword>
<evidence type="ECO:0000256" key="7">
    <source>
        <dbReference type="ARBA" id="ARBA00022989"/>
    </source>
</evidence>
<dbReference type="InterPro" id="IPR040039">
    <property type="entry name" value="PIGX"/>
</dbReference>
<comment type="pathway">
    <text evidence="2">Glycolipid biosynthesis; glycosylphosphatidylinositol-anchor biosynthesis.</text>
</comment>
<dbReference type="Proteomes" id="UP000095192">
    <property type="component" value="Unassembled WGS sequence"/>
</dbReference>
<evidence type="ECO:0000256" key="8">
    <source>
        <dbReference type="ARBA" id="ARBA00023136"/>
    </source>
</evidence>
<dbReference type="EMBL" id="JROU02002250">
    <property type="protein sequence ID" value="OEH73736.1"/>
    <property type="molecule type" value="Genomic_DNA"/>
</dbReference>
<evidence type="ECO:0000256" key="3">
    <source>
        <dbReference type="ARBA" id="ARBA00010345"/>
    </source>
</evidence>
<evidence type="ECO:0000256" key="4">
    <source>
        <dbReference type="ARBA" id="ARBA00022502"/>
    </source>
</evidence>
<sequence length="331" mass="35096">MILSPLWWCEGRALLLSPAQERSSSHPSSPSTPTPVPLLRQQSRHKGRIQGDFVQIGCSSSSNHHHSSTDVQHPLLLSLEGASTALLGHGQHKVLVTRARLHEVELPTASTNSEAAASRAEREEEEGCLLWLEYALPQELFVDPDKTHELGISQKSTKAHLGAPGEPLLLSANTTFMPSCQGISSRGALPEAECRRGPVMVNVELPSYSPLIGPPPLVRQEVFIRRSELLGGVATNMREVEIQLPVHLRYGQPCSGSCNGLLAAAAAPPLVGIACAGAPPQQLEAAAAKVGQGLLHFTVPVGRVAHWNLVVAFSGLAALGGLLSVVYALSG</sequence>
<dbReference type="InParanoid" id="A0A1D3CRC5"/>
<evidence type="ECO:0000256" key="5">
    <source>
        <dbReference type="ARBA" id="ARBA00022692"/>
    </source>
</evidence>
<dbReference type="Pfam" id="PF08320">
    <property type="entry name" value="PIG-X"/>
    <property type="match status" value="1"/>
</dbReference>
<dbReference type="UniPathway" id="UPA00196"/>
<dbReference type="VEuPathDB" id="ToxoDB:LOC34617826"/>
<evidence type="ECO:0000256" key="11">
    <source>
        <dbReference type="SAM" id="Phobius"/>
    </source>
</evidence>
<evidence type="ECO:0008006" key="14">
    <source>
        <dbReference type="Google" id="ProtNLM"/>
    </source>
</evidence>
<evidence type="ECO:0000256" key="10">
    <source>
        <dbReference type="SAM" id="MobiDB-lite"/>
    </source>
</evidence>
<comment type="subcellular location">
    <subcellularLocation>
        <location evidence="1">Endoplasmic reticulum membrane</location>
        <topology evidence="1">Single-pass membrane protein</topology>
    </subcellularLocation>
</comment>
<keyword evidence="9" id="KW-0325">Glycoprotein</keyword>
<dbReference type="PANTHER" id="PTHR28650">
    <property type="entry name" value="PHOSPHATIDYLINOSITOL-GLYCAN BIOSYNTHESIS CLASS X PROTEIN"/>
    <property type="match status" value="1"/>
</dbReference>
<keyword evidence="5 11" id="KW-0812">Transmembrane</keyword>
<evidence type="ECO:0000256" key="6">
    <source>
        <dbReference type="ARBA" id="ARBA00022824"/>
    </source>
</evidence>
<dbReference type="GO" id="GO:0005789">
    <property type="term" value="C:endoplasmic reticulum membrane"/>
    <property type="evidence" value="ECO:0007669"/>
    <property type="project" value="UniProtKB-SubCell"/>
</dbReference>
<evidence type="ECO:0000256" key="1">
    <source>
        <dbReference type="ARBA" id="ARBA00004389"/>
    </source>
</evidence>
<name>A0A1D3CRC5_9EIME</name>
<evidence type="ECO:0000256" key="9">
    <source>
        <dbReference type="ARBA" id="ARBA00023180"/>
    </source>
</evidence>
<keyword evidence="6" id="KW-0256">Endoplasmic reticulum</keyword>
<proteinExistence type="inferred from homology"/>
<dbReference type="PANTHER" id="PTHR28650:SF1">
    <property type="entry name" value="PHOSPHATIDYLINOSITOL-GLYCAN BIOSYNTHESIS CLASS X PROTEIN"/>
    <property type="match status" value="1"/>
</dbReference>